<evidence type="ECO:0000313" key="3">
    <source>
        <dbReference type="Proteomes" id="UP001370348"/>
    </source>
</evidence>
<dbReference type="EMBL" id="CP089984">
    <property type="protein sequence ID" value="WXB18030.1"/>
    <property type="molecule type" value="Genomic_DNA"/>
</dbReference>
<dbReference type="PANTHER" id="PTHR42977:SF1">
    <property type="entry name" value="BLR6576 PROTEIN"/>
    <property type="match status" value="1"/>
</dbReference>
<evidence type="ECO:0000313" key="2">
    <source>
        <dbReference type="EMBL" id="WXB18030.1"/>
    </source>
</evidence>
<dbReference type="Gene3D" id="3.40.50.1820">
    <property type="entry name" value="alpha/beta hydrolase"/>
    <property type="match status" value="1"/>
</dbReference>
<dbReference type="InterPro" id="IPR000639">
    <property type="entry name" value="Epox_hydrolase-like"/>
</dbReference>
<name>A0ABZ2M6Q1_9BACT</name>
<reference evidence="2 3" key="1">
    <citation type="submission" date="2021-12" db="EMBL/GenBank/DDBJ databases">
        <title>Discovery of the Pendulisporaceae a myxobacterial family with distinct sporulation behavior and unique specialized metabolism.</title>
        <authorList>
            <person name="Garcia R."/>
            <person name="Popoff A."/>
            <person name="Bader C.D."/>
            <person name="Loehr J."/>
            <person name="Walesch S."/>
            <person name="Walt C."/>
            <person name="Boldt J."/>
            <person name="Bunk B."/>
            <person name="Haeckl F.J.F.P.J."/>
            <person name="Gunesch A.P."/>
            <person name="Birkelbach J."/>
            <person name="Nuebel U."/>
            <person name="Pietschmann T."/>
            <person name="Bach T."/>
            <person name="Mueller R."/>
        </authorList>
    </citation>
    <scope>NUCLEOTIDE SEQUENCE [LARGE SCALE GENOMIC DNA]</scope>
    <source>
        <strain evidence="2 3">MSr11954</strain>
    </source>
</reference>
<gene>
    <name evidence="2" type="ORF">LZC94_12310</name>
</gene>
<keyword evidence="2" id="KW-0378">Hydrolase</keyword>
<dbReference type="InterPro" id="IPR029058">
    <property type="entry name" value="AB_hydrolase_fold"/>
</dbReference>
<dbReference type="PRINTS" id="PR00412">
    <property type="entry name" value="EPOXHYDRLASE"/>
</dbReference>
<dbReference type="SUPFAM" id="SSF53474">
    <property type="entry name" value="alpha/beta-Hydrolases"/>
    <property type="match status" value="1"/>
</dbReference>
<dbReference type="Pfam" id="PF00561">
    <property type="entry name" value="Abhydrolase_1"/>
    <property type="match status" value="1"/>
</dbReference>
<dbReference type="PRINTS" id="PR00111">
    <property type="entry name" value="ABHYDROLASE"/>
</dbReference>
<dbReference type="RefSeq" id="WP_394827670.1">
    <property type="nucleotide sequence ID" value="NZ_CP089984.1"/>
</dbReference>
<accession>A0ABZ2M6Q1</accession>
<dbReference type="Proteomes" id="UP001370348">
    <property type="component" value="Chromosome"/>
</dbReference>
<dbReference type="GO" id="GO:0016787">
    <property type="term" value="F:hydrolase activity"/>
    <property type="evidence" value="ECO:0007669"/>
    <property type="project" value="UniProtKB-KW"/>
</dbReference>
<dbReference type="InterPro" id="IPR000073">
    <property type="entry name" value="AB_hydrolase_1"/>
</dbReference>
<evidence type="ECO:0000259" key="1">
    <source>
        <dbReference type="Pfam" id="PF00561"/>
    </source>
</evidence>
<feature type="domain" description="AB hydrolase-1" evidence="1">
    <location>
        <begin position="68"/>
        <end position="313"/>
    </location>
</feature>
<protein>
    <submittedName>
        <fullName evidence="2">Alpha/beta hydrolase</fullName>
    </submittedName>
</protein>
<dbReference type="PANTHER" id="PTHR42977">
    <property type="entry name" value="HYDROLASE-RELATED"/>
    <property type="match status" value="1"/>
</dbReference>
<keyword evidence="3" id="KW-1185">Reference proteome</keyword>
<sequence length="329" mass="36217">MNTFPPMKNLPPSLLCSATTVTESCAEAGGAGAPAKEPARGAVAVAHRQVEVDGLRIFYREAGPKDAPTLLLLHGFPSSSHQYRRLFDLLGDEFHLVAPDYPGFGHSDAPASRTAGGSFPYTFDRLTDVTEAFCKQLGLTRFFVYMFDFGAPVGFRLAVRHPEWIAGIVSQNGNAYEEGLSAMIRAEHSLPPEEKLAARRHLISREGTKSQYLTGAQHPDRISPDAWTMDQYFLDLPGRDAVMLSLLDDYSTNIAAYPAWQTWLREHRPPVLLAWGKNDPFFVPAGAQAYLRDVPDAELHLLDGGHFALEEHAEAISSLIRSFIGKHSG</sequence>
<dbReference type="InterPro" id="IPR051340">
    <property type="entry name" value="Haloalkane_dehalogenase"/>
</dbReference>
<organism evidence="2 3">
    <name type="scientific">Pendulispora albinea</name>
    <dbReference type="NCBI Taxonomy" id="2741071"/>
    <lineage>
        <taxon>Bacteria</taxon>
        <taxon>Pseudomonadati</taxon>
        <taxon>Myxococcota</taxon>
        <taxon>Myxococcia</taxon>
        <taxon>Myxococcales</taxon>
        <taxon>Sorangiineae</taxon>
        <taxon>Pendulisporaceae</taxon>
        <taxon>Pendulispora</taxon>
    </lineage>
</organism>
<proteinExistence type="predicted"/>